<dbReference type="InterPro" id="IPR020635">
    <property type="entry name" value="Tyr_kinase_cat_dom"/>
</dbReference>
<dbReference type="OrthoDB" id="4062651at2759"/>
<evidence type="ECO:0000256" key="14">
    <source>
        <dbReference type="SAM" id="MobiDB-lite"/>
    </source>
</evidence>
<dbReference type="InterPro" id="IPR008979">
    <property type="entry name" value="Galactose-bd-like_sf"/>
</dbReference>
<dbReference type="PANTHER" id="PTHR46877:SF14">
    <property type="entry name" value="RECEPTOR PROTEIN-TYROSINE KINASE"/>
    <property type="match status" value="1"/>
</dbReference>
<dbReference type="InterPro" id="IPR050449">
    <property type="entry name" value="Ephrin_rcpt_TKs"/>
</dbReference>
<evidence type="ECO:0000259" key="17">
    <source>
        <dbReference type="PROSITE" id="PS50853"/>
    </source>
</evidence>
<feature type="region of interest" description="Disordered" evidence="14">
    <location>
        <begin position="747"/>
        <end position="767"/>
    </location>
</feature>
<dbReference type="SMART" id="SM00060">
    <property type="entry name" value="FN3"/>
    <property type="match status" value="2"/>
</dbReference>
<keyword evidence="6 13" id="KW-0547">Nucleotide-binding</keyword>
<dbReference type="GO" id="GO:0005005">
    <property type="term" value="F:transmembrane-ephrin receptor activity"/>
    <property type="evidence" value="ECO:0007669"/>
    <property type="project" value="TreeGrafter"/>
</dbReference>
<evidence type="ECO:0000259" key="16">
    <source>
        <dbReference type="PROSITE" id="PS50011"/>
    </source>
</evidence>
<proteinExistence type="predicted"/>
<feature type="binding site" evidence="13">
    <location>
        <position position="882"/>
    </location>
    <ligand>
        <name>ATP</name>
        <dbReference type="ChEBI" id="CHEBI:30616"/>
    </ligand>
</feature>
<evidence type="ECO:0000256" key="12">
    <source>
        <dbReference type="ARBA" id="ARBA00023170"/>
    </source>
</evidence>
<dbReference type="SUPFAM" id="SSF49785">
    <property type="entry name" value="Galactose-binding domain-like"/>
    <property type="match status" value="1"/>
</dbReference>
<dbReference type="InterPro" id="IPR013783">
    <property type="entry name" value="Ig-like_fold"/>
</dbReference>
<protein>
    <recommendedName>
        <fullName evidence="2">receptor protein-tyrosine kinase</fullName>
        <ecNumber evidence="2">2.7.10.1</ecNumber>
    </recommendedName>
</protein>
<evidence type="ECO:0000256" key="13">
    <source>
        <dbReference type="PROSITE-ProRule" id="PRU10141"/>
    </source>
</evidence>
<dbReference type="InterPro" id="IPR017441">
    <property type="entry name" value="Protein_kinase_ATP_BS"/>
</dbReference>
<dbReference type="Gene3D" id="2.10.50.10">
    <property type="entry name" value="Tumor Necrosis Factor Receptor, subunit A, domain 2"/>
    <property type="match status" value="1"/>
</dbReference>
<dbReference type="FunFam" id="1.10.510.10:FF:000554">
    <property type="entry name" value="Predicted protein"/>
    <property type="match status" value="1"/>
</dbReference>
<accession>A0A4S2L7Z2</accession>
<dbReference type="EC" id="2.7.10.1" evidence="2"/>
<dbReference type="SUPFAM" id="SSF49265">
    <property type="entry name" value="Fibronectin type III"/>
    <property type="match status" value="1"/>
</dbReference>
<dbReference type="PROSITE" id="PS50853">
    <property type="entry name" value="FN3"/>
    <property type="match status" value="1"/>
</dbReference>
<evidence type="ECO:0000259" key="18">
    <source>
        <dbReference type="PROSITE" id="PS51550"/>
    </source>
</evidence>
<comment type="caution">
    <text evidence="19">The sequence shown here is derived from an EMBL/GenBank/DDBJ whole genome shotgun (WGS) entry which is preliminary data.</text>
</comment>
<dbReference type="AlphaFoldDB" id="A0A4S2L7Z2"/>
<keyword evidence="9 15" id="KW-1133">Transmembrane helix</keyword>
<evidence type="ECO:0000256" key="7">
    <source>
        <dbReference type="ARBA" id="ARBA00022777"/>
    </source>
</evidence>
<dbReference type="PANTHER" id="PTHR46877">
    <property type="entry name" value="EPH RECEPTOR A5"/>
    <property type="match status" value="1"/>
</dbReference>
<evidence type="ECO:0000256" key="5">
    <source>
        <dbReference type="ARBA" id="ARBA00022692"/>
    </source>
</evidence>
<evidence type="ECO:0000256" key="1">
    <source>
        <dbReference type="ARBA" id="ARBA00004479"/>
    </source>
</evidence>
<dbReference type="Gene3D" id="2.60.120.260">
    <property type="entry name" value="Galactose-binding domain-like"/>
    <property type="match status" value="1"/>
</dbReference>
<dbReference type="PROSITE" id="PS00107">
    <property type="entry name" value="PROTEIN_KINASE_ATP"/>
    <property type="match status" value="1"/>
</dbReference>
<evidence type="ECO:0000256" key="2">
    <source>
        <dbReference type="ARBA" id="ARBA00011902"/>
    </source>
</evidence>
<dbReference type="Pfam" id="PF25599">
    <property type="entry name" value="Ephrin_CRD"/>
    <property type="match status" value="1"/>
</dbReference>
<keyword evidence="20" id="KW-1185">Reference proteome</keyword>
<evidence type="ECO:0000313" key="20">
    <source>
        <dbReference type="Proteomes" id="UP000308267"/>
    </source>
</evidence>
<evidence type="ECO:0000256" key="9">
    <source>
        <dbReference type="ARBA" id="ARBA00022989"/>
    </source>
</evidence>
<feature type="domain" description="Protein kinase" evidence="16">
    <location>
        <begin position="854"/>
        <end position="1119"/>
    </location>
</feature>
<dbReference type="PROSITE" id="PS50011">
    <property type="entry name" value="PROTEIN_KINASE_DOM"/>
    <property type="match status" value="1"/>
</dbReference>
<dbReference type="EMBL" id="SJOL01009019">
    <property type="protein sequence ID" value="TGZ59033.1"/>
    <property type="molecule type" value="Genomic_DNA"/>
</dbReference>
<dbReference type="SMART" id="SM00219">
    <property type="entry name" value="TyrKc"/>
    <property type="match status" value="1"/>
</dbReference>
<dbReference type="Pfam" id="PF01404">
    <property type="entry name" value="Ephrin_lbd"/>
    <property type="match status" value="1"/>
</dbReference>
<keyword evidence="5 15" id="KW-0812">Transmembrane</keyword>
<dbReference type="Pfam" id="PF07714">
    <property type="entry name" value="PK_Tyr_Ser-Thr"/>
    <property type="match status" value="1"/>
</dbReference>
<evidence type="ECO:0000256" key="3">
    <source>
        <dbReference type="ARBA" id="ARBA00022553"/>
    </source>
</evidence>
<dbReference type="InterPro" id="IPR011009">
    <property type="entry name" value="Kinase-like_dom_sf"/>
</dbReference>
<comment type="subcellular location">
    <subcellularLocation>
        <location evidence="1">Membrane</location>
        <topology evidence="1">Single-pass type I membrane protein</topology>
    </subcellularLocation>
</comment>
<keyword evidence="7" id="KW-0418">Kinase</keyword>
<keyword evidence="4" id="KW-0808">Transferase</keyword>
<dbReference type="STRING" id="147828.A0A4S2L7Z2"/>
<evidence type="ECO:0000256" key="15">
    <source>
        <dbReference type="SAM" id="Phobius"/>
    </source>
</evidence>
<evidence type="ECO:0000313" key="19">
    <source>
        <dbReference type="EMBL" id="TGZ59033.1"/>
    </source>
</evidence>
<dbReference type="InterPro" id="IPR003961">
    <property type="entry name" value="FN3_dom"/>
</dbReference>
<sequence length="1253" mass="140847">MQLFWKQHVITNGDTRSTYFFSIISTVLVNLQLSILNTRGIVETQTLQVVPTNKHRTIKPVDLDHIAPEINTLLDTDVSEWRDWLTNTGKYEGWRLQTHPLLQRKVFGVCQVLRSGNMNWLFSPVIRLKEAESLIIEVTYTMRRCAEHPDPEALKFCQESLSLLVFHSDSLISENLFLNESQIYFRPIANLTLNDPSTNSSIELSRKSTPTSPQAISEERVARYVNRMKVQASKMAVAILDTGTCSTLRRVHLSFLACAMFQKNFVTFPRTITSDGTQSTNVQGQCIPGAAPLSGQTVPTLLCLPNGRWYAKSTGLTSPQVSFTQNFQAFWEWEDICTCIPGYGLAVDSESRELRCLACGENEYKARLGPIPCRPCPRNSFRRNPIHGELLGFLTSATNISDNATGHSGGQFACQCKDGYYRHPKLDNEDSPCTTLPSAPVSLEANISDPVRIKLHWQAPSDTGGRENLWFVIKCLDQYNQSCTNQPTYVQPQATRSNSITIIGLTLGGTYTLSVTASNDLTGMFPKLSLNMSTNNLSVTLPQPVNFTVSNIAIDSMESYYANSSIDVDASSKESFAAQRLSSFGPLVVITWSPPNQQGTKLLASEQTEPNHAITEYQAYVWISPLSNPHLSERKRLIHFLSDTRIPLTDLPRKTLLKVWIRPRTIYGWGKFTKVELQYPKQPTHPVQSKLMSDSNVEPTEFSKFVVSASSRQQRIIWLTVICSLALCLLLGLLLLLKFHKSARHQWRQPSTTESPNEEKAEKTDSPCLNQERIIAELQMADECSSLLNKSTHEATEAIDHQATSPLTTSFERAMTNKDVFVEEVTAEDVSTEDKQTSSKEVAKTYKELDPERINIRFTIGEGEFGKVCAGAFDEYTLVAVKMLHPGVPEKTQQDFLKEADTMQQLSHPNIIKLIGVVTRKEPRMIVTEFMHHGSLDKYLQGVGKSVRCCGLLRMLIDVCKGMKYLSGLGYVHRDLAARNILIDEKQACKISDFGLARKIGEKLVDDAYTLTGGKVPIRWTAPEAVIYRRFTIASDVWSFGIVSWEVFSYGQRPYWDWTNQTVISMLERGYRLPCPEACPKEMHCLMLNCWSTETEKRPNFDKLGVYLEKILEDEEPLVSSLPNGEPHSGTTSFGQPTFVLPTAETFTNLQITSSQRTKMRTDLPTKALPDFQEGQNTDYRKCTTRAHYGGSTLKHSCNAKESLVSQNGIYYNVTRNEDGLEPAVKVCGHSKDTCTRNIQNSFQNIILNGDRV</sequence>
<dbReference type="GO" id="GO:0007411">
    <property type="term" value="P:axon guidance"/>
    <property type="evidence" value="ECO:0007669"/>
    <property type="project" value="TreeGrafter"/>
</dbReference>
<keyword evidence="8 13" id="KW-0067">ATP-binding</keyword>
<dbReference type="InterPro" id="IPR000719">
    <property type="entry name" value="Prot_kinase_dom"/>
</dbReference>
<dbReference type="InterPro" id="IPR001090">
    <property type="entry name" value="Ephrin_rcpt_lig-bd_dom"/>
</dbReference>
<dbReference type="SUPFAM" id="SSF56112">
    <property type="entry name" value="Protein kinase-like (PK-like)"/>
    <property type="match status" value="1"/>
</dbReference>
<dbReference type="PROSITE" id="PS51550">
    <property type="entry name" value="EPH_LBD"/>
    <property type="match status" value="1"/>
</dbReference>
<dbReference type="InterPro" id="IPR008266">
    <property type="entry name" value="Tyr_kinase_AS"/>
</dbReference>
<evidence type="ECO:0000256" key="11">
    <source>
        <dbReference type="ARBA" id="ARBA00023137"/>
    </source>
</evidence>
<dbReference type="Gene3D" id="1.10.510.10">
    <property type="entry name" value="Transferase(Phosphotransferase) domain 1"/>
    <property type="match status" value="1"/>
</dbReference>
<evidence type="ECO:0000256" key="8">
    <source>
        <dbReference type="ARBA" id="ARBA00022840"/>
    </source>
</evidence>
<dbReference type="GO" id="GO:0005886">
    <property type="term" value="C:plasma membrane"/>
    <property type="evidence" value="ECO:0007669"/>
    <property type="project" value="TreeGrafter"/>
</dbReference>
<dbReference type="PROSITE" id="PS00109">
    <property type="entry name" value="PROTEIN_KINASE_TYR"/>
    <property type="match status" value="1"/>
</dbReference>
<gene>
    <name evidence="19" type="ORF">CRM22_009293</name>
</gene>
<dbReference type="Gene3D" id="2.60.40.10">
    <property type="entry name" value="Immunoglobulins"/>
    <property type="match status" value="2"/>
</dbReference>
<feature type="domain" description="Eph LBD" evidence="18">
    <location>
        <begin position="69"/>
        <end position="263"/>
    </location>
</feature>
<keyword evidence="10 15" id="KW-0472">Membrane</keyword>
<dbReference type="CDD" id="cd00063">
    <property type="entry name" value="FN3"/>
    <property type="match status" value="1"/>
</dbReference>
<dbReference type="SMART" id="SM00615">
    <property type="entry name" value="EPH_lbd"/>
    <property type="match status" value="1"/>
</dbReference>
<keyword evidence="12" id="KW-0675">Receptor</keyword>
<dbReference type="PRINTS" id="PR00109">
    <property type="entry name" value="TYRKINASE"/>
</dbReference>
<reference evidence="19 20" key="1">
    <citation type="journal article" date="2019" name="BMC Genomics">
        <title>New insights from Opisthorchis felineus genome: update on genomics of the epidemiologically important liver flukes.</title>
        <authorList>
            <person name="Ershov N.I."/>
            <person name="Mordvinov V.A."/>
            <person name="Prokhortchouk E.B."/>
            <person name="Pakharukova M.Y."/>
            <person name="Gunbin K.V."/>
            <person name="Ustyantsev K."/>
            <person name="Genaev M.A."/>
            <person name="Blinov A.G."/>
            <person name="Mazur A."/>
            <person name="Boulygina E."/>
            <person name="Tsygankova S."/>
            <person name="Khrameeva E."/>
            <person name="Chekanov N."/>
            <person name="Fan G."/>
            <person name="Xiao A."/>
            <person name="Zhang H."/>
            <person name="Xu X."/>
            <person name="Yang H."/>
            <person name="Solovyev V."/>
            <person name="Lee S.M."/>
            <person name="Liu X."/>
            <person name="Afonnikov D.A."/>
            <person name="Skryabin K.G."/>
        </authorList>
    </citation>
    <scope>NUCLEOTIDE SEQUENCE [LARGE SCALE GENOMIC DNA]</scope>
    <source>
        <strain evidence="19">AK-0245</strain>
        <tissue evidence="19">Whole organism</tissue>
    </source>
</reference>
<dbReference type="GO" id="GO:0005524">
    <property type="term" value="F:ATP binding"/>
    <property type="evidence" value="ECO:0007669"/>
    <property type="project" value="UniProtKB-UniRule"/>
</dbReference>
<feature type="transmembrane region" description="Helical" evidence="15">
    <location>
        <begin position="716"/>
        <end position="737"/>
    </location>
</feature>
<organism evidence="19 20">
    <name type="scientific">Opisthorchis felineus</name>
    <dbReference type="NCBI Taxonomy" id="147828"/>
    <lineage>
        <taxon>Eukaryota</taxon>
        <taxon>Metazoa</taxon>
        <taxon>Spiralia</taxon>
        <taxon>Lophotrochozoa</taxon>
        <taxon>Platyhelminthes</taxon>
        <taxon>Trematoda</taxon>
        <taxon>Digenea</taxon>
        <taxon>Opisthorchiida</taxon>
        <taxon>Opisthorchiata</taxon>
        <taxon>Opisthorchiidae</taxon>
        <taxon>Opisthorchis</taxon>
    </lineage>
</organism>
<evidence type="ECO:0000256" key="4">
    <source>
        <dbReference type="ARBA" id="ARBA00022679"/>
    </source>
</evidence>
<dbReference type="InterPro" id="IPR001245">
    <property type="entry name" value="Ser-Thr/Tyr_kinase_cat_dom"/>
</dbReference>
<keyword evidence="11" id="KW-0829">Tyrosine-protein kinase</keyword>
<evidence type="ECO:0000256" key="10">
    <source>
        <dbReference type="ARBA" id="ARBA00023136"/>
    </source>
</evidence>
<keyword evidence="3" id="KW-0597">Phosphoprotein</keyword>
<feature type="domain" description="Fibronectin type-III" evidence="17">
    <location>
        <begin position="439"/>
        <end position="544"/>
    </location>
</feature>
<dbReference type="Gene3D" id="2.60.40.1770">
    <property type="entry name" value="ephrin a2 ectodomain"/>
    <property type="match status" value="1"/>
</dbReference>
<name>A0A4S2L7Z2_OPIFE</name>
<dbReference type="GO" id="GO:0030425">
    <property type="term" value="C:dendrite"/>
    <property type="evidence" value="ECO:0007669"/>
    <property type="project" value="TreeGrafter"/>
</dbReference>
<dbReference type="InterPro" id="IPR036116">
    <property type="entry name" value="FN3_sf"/>
</dbReference>
<dbReference type="Proteomes" id="UP000308267">
    <property type="component" value="Unassembled WGS sequence"/>
</dbReference>
<evidence type="ECO:0000256" key="6">
    <source>
        <dbReference type="ARBA" id="ARBA00022741"/>
    </source>
</evidence>